<comment type="caution">
    <text evidence="8">The sequence shown here is derived from an EMBL/GenBank/DDBJ whole genome shotgun (WGS) entry which is preliminary data.</text>
</comment>
<comment type="subcellular location">
    <subcellularLocation>
        <location evidence="1 5">Cytoplasm</location>
    </subcellularLocation>
</comment>
<evidence type="ECO:0000256" key="3">
    <source>
        <dbReference type="ARBA" id="ARBA00018111"/>
    </source>
</evidence>
<dbReference type="Pfam" id="PF21982">
    <property type="entry name" value="RecX_HTH1"/>
    <property type="match status" value="1"/>
</dbReference>
<dbReference type="PANTHER" id="PTHR33602:SF1">
    <property type="entry name" value="REGULATORY PROTEIN RECX FAMILY PROTEIN"/>
    <property type="match status" value="1"/>
</dbReference>
<feature type="domain" description="RecX second three-helical" evidence="6">
    <location>
        <begin position="65"/>
        <end position="101"/>
    </location>
</feature>
<sequence>MVSSPMFAAKKPVKPLKPITEYALAIVAKREHSVTELKRKLTTKGYPKTEVADLITQFTEKNYVNDERYAQARARTRAENSKWGQGRIKQELAQNGIDKTLTGTTLEELSEHHDWFAAATNLLQRRFPKPIPTLNDLDPSLNRQDAIKDIQKEKARRLNFLLRRGFSMSQALHALGLQADEVSATEE</sequence>
<feature type="domain" description="RecX first three-helical" evidence="7">
    <location>
        <begin position="21"/>
        <end position="56"/>
    </location>
</feature>
<protein>
    <recommendedName>
        <fullName evidence="3 5">Regulatory protein RecX</fullName>
    </recommendedName>
</protein>
<evidence type="ECO:0000259" key="7">
    <source>
        <dbReference type="Pfam" id="PF21982"/>
    </source>
</evidence>
<dbReference type="GO" id="GO:0006282">
    <property type="term" value="P:regulation of DNA repair"/>
    <property type="evidence" value="ECO:0007669"/>
    <property type="project" value="UniProtKB-UniRule"/>
</dbReference>
<evidence type="ECO:0000256" key="4">
    <source>
        <dbReference type="ARBA" id="ARBA00022490"/>
    </source>
</evidence>
<organism evidence="8 9">
    <name type="scientific">Blastochloris viridis</name>
    <name type="common">Rhodopseudomonas viridis</name>
    <dbReference type="NCBI Taxonomy" id="1079"/>
    <lineage>
        <taxon>Bacteria</taxon>
        <taxon>Pseudomonadati</taxon>
        <taxon>Pseudomonadota</taxon>
        <taxon>Alphaproteobacteria</taxon>
        <taxon>Hyphomicrobiales</taxon>
        <taxon>Blastochloridaceae</taxon>
        <taxon>Blastochloris</taxon>
    </lineage>
</organism>
<gene>
    <name evidence="5" type="primary">recX</name>
    <name evidence="8" type="ORF">DI628_02135</name>
</gene>
<dbReference type="PANTHER" id="PTHR33602">
    <property type="entry name" value="REGULATORY PROTEIN RECX FAMILY PROTEIN"/>
    <property type="match status" value="1"/>
</dbReference>
<dbReference type="InterPro" id="IPR053926">
    <property type="entry name" value="RecX_HTH_1st"/>
</dbReference>
<keyword evidence="4 5" id="KW-0963">Cytoplasm</keyword>
<dbReference type="HAMAP" id="MF_01114">
    <property type="entry name" value="RecX"/>
    <property type="match status" value="1"/>
</dbReference>
<comment type="similarity">
    <text evidence="2 5">Belongs to the RecX family.</text>
</comment>
<dbReference type="AlphaFoldDB" id="A0A6N4R3Y7"/>
<comment type="function">
    <text evidence="5">Modulates RecA activity.</text>
</comment>
<evidence type="ECO:0000256" key="1">
    <source>
        <dbReference type="ARBA" id="ARBA00004496"/>
    </source>
</evidence>
<evidence type="ECO:0000256" key="5">
    <source>
        <dbReference type="HAMAP-Rule" id="MF_01114"/>
    </source>
</evidence>
<accession>A0A6N4R3Y7</accession>
<evidence type="ECO:0000256" key="2">
    <source>
        <dbReference type="ARBA" id="ARBA00009695"/>
    </source>
</evidence>
<proteinExistence type="inferred from homology"/>
<reference evidence="8 9" key="1">
    <citation type="journal article" date="2017" name="Nat. Commun.">
        <title>In situ click chemistry generation of cyclooxygenase-2 inhibitors.</title>
        <authorList>
            <person name="Bhardwaj A."/>
            <person name="Kaur J."/>
            <person name="Wuest M."/>
            <person name="Wuest F."/>
        </authorList>
    </citation>
    <scope>NUCLEOTIDE SEQUENCE [LARGE SCALE GENOMIC DNA]</scope>
    <source>
        <strain evidence="8">S2_018_000_R2_106</strain>
    </source>
</reference>
<evidence type="ECO:0000313" key="9">
    <source>
        <dbReference type="Proteomes" id="UP000320948"/>
    </source>
</evidence>
<dbReference type="Gene3D" id="1.10.10.10">
    <property type="entry name" value="Winged helix-like DNA-binding domain superfamily/Winged helix DNA-binding domain"/>
    <property type="match status" value="3"/>
</dbReference>
<dbReference type="InterPro" id="IPR036388">
    <property type="entry name" value="WH-like_DNA-bd_sf"/>
</dbReference>
<evidence type="ECO:0000259" key="6">
    <source>
        <dbReference type="Pfam" id="PF02631"/>
    </source>
</evidence>
<dbReference type="Pfam" id="PF02631">
    <property type="entry name" value="RecX_HTH2"/>
    <property type="match status" value="1"/>
</dbReference>
<name>A0A6N4R3Y7_BLAVI</name>
<dbReference type="InterPro" id="IPR053924">
    <property type="entry name" value="RecX_HTH_2nd"/>
</dbReference>
<dbReference type="InterPro" id="IPR003783">
    <property type="entry name" value="Regulatory_RecX"/>
</dbReference>
<dbReference type="GO" id="GO:0005737">
    <property type="term" value="C:cytoplasm"/>
    <property type="evidence" value="ECO:0007669"/>
    <property type="project" value="UniProtKB-SubCell"/>
</dbReference>
<evidence type="ECO:0000313" key="8">
    <source>
        <dbReference type="EMBL" id="TKW61440.1"/>
    </source>
</evidence>
<dbReference type="Proteomes" id="UP000320948">
    <property type="component" value="Unassembled WGS sequence"/>
</dbReference>
<dbReference type="EMBL" id="VAFM01000001">
    <property type="protein sequence ID" value="TKW61440.1"/>
    <property type="molecule type" value="Genomic_DNA"/>
</dbReference>